<keyword evidence="1" id="KW-1133">Transmembrane helix</keyword>
<dbReference type="EMBL" id="JACHMF010000001">
    <property type="protein sequence ID" value="MBB4693722.1"/>
    <property type="molecule type" value="Genomic_DNA"/>
</dbReference>
<sequence length="207" mass="21687">MLEDWGTGGNLVVAVLQPLLLAGVLTASTAGAAAGFEPQWPVGAGFVVAGLLWVGSICLYARIGPLGLSCLLLLFVFVGTIIVSATGVMSERGVRTTCVVTGIDKQTRTVTTYGSQNQAPSTTTETYYVHALDCAAPQVTSITSGGHVAEVGGSADIDYDPEGQLGPMPAGLTDSHDTLRFWVYVALGAAVLLRVIGVLWEWYDPWL</sequence>
<name>A0A7W7CS82_9ACTN</name>
<keyword evidence="1" id="KW-0812">Transmembrane</keyword>
<evidence type="ECO:0000313" key="3">
    <source>
        <dbReference type="Proteomes" id="UP000542742"/>
    </source>
</evidence>
<comment type="caution">
    <text evidence="2">The sequence shown here is derived from an EMBL/GenBank/DDBJ whole genome shotgun (WGS) entry which is preliminary data.</text>
</comment>
<keyword evidence="3" id="KW-1185">Reference proteome</keyword>
<organism evidence="2 3">
    <name type="scientific">Paractinoplanes abujensis</name>
    <dbReference type="NCBI Taxonomy" id="882441"/>
    <lineage>
        <taxon>Bacteria</taxon>
        <taxon>Bacillati</taxon>
        <taxon>Actinomycetota</taxon>
        <taxon>Actinomycetes</taxon>
        <taxon>Micromonosporales</taxon>
        <taxon>Micromonosporaceae</taxon>
        <taxon>Paractinoplanes</taxon>
    </lineage>
</organism>
<dbReference type="Proteomes" id="UP000542742">
    <property type="component" value="Unassembled WGS sequence"/>
</dbReference>
<evidence type="ECO:0000313" key="2">
    <source>
        <dbReference type="EMBL" id="MBB4693722.1"/>
    </source>
</evidence>
<reference evidence="2 3" key="1">
    <citation type="submission" date="2020-08" db="EMBL/GenBank/DDBJ databases">
        <title>Sequencing the genomes of 1000 actinobacteria strains.</title>
        <authorList>
            <person name="Klenk H.-P."/>
        </authorList>
    </citation>
    <scope>NUCLEOTIDE SEQUENCE [LARGE SCALE GENOMIC DNA]</scope>
    <source>
        <strain evidence="2 3">DSM 45518</strain>
    </source>
</reference>
<feature type="transmembrane region" description="Helical" evidence="1">
    <location>
        <begin position="181"/>
        <end position="203"/>
    </location>
</feature>
<gene>
    <name evidence="2" type="ORF">BKA14_003870</name>
</gene>
<feature type="transmembrane region" description="Helical" evidence="1">
    <location>
        <begin position="42"/>
        <end position="61"/>
    </location>
</feature>
<evidence type="ECO:0000256" key="1">
    <source>
        <dbReference type="SAM" id="Phobius"/>
    </source>
</evidence>
<proteinExistence type="predicted"/>
<keyword evidence="1" id="KW-0472">Membrane</keyword>
<protein>
    <recommendedName>
        <fullName evidence="4">Transmembrane protein</fullName>
    </recommendedName>
</protein>
<accession>A0A7W7CS82</accession>
<dbReference type="RefSeq" id="WP_184952305.1">
    <property type="nucleotide sequence ID" value="NZ_BOMC01000054.1"/>
</dbReference>
<dbReference type="AlphaFoldDB" id="A0A7W7CS82"/>
<evidence type="ECO:0008006" key="4">
    <source>
        <dbReference type="Google" id="ProtNLM"/>
    </source>
</evidence>
<feature type="transmembrane region" description="Helical" evidence="1">
    <location>
        <begin position="68"/>
        <end position="89"/>
    </location>
</feature>